<dbReference type="AlphaFoldDB" id="A0A1F5EIJ6"/>
<dbReference type="PIRSF" id="PIRSF019169">
    <property type="entry name" value="PilM"/>
    <property type="match status" value="1"/>
</dbReference>
<dbReference type="NCBIfam" id="TIGR01175">
    <property type="entry name" value="pilM"/>
    <property type="match status" value="1"/>
</dbReference>
<gene>
    <name evidence="1" type="ORF">A2Z61_00950</name>
</gene>
<dbReference type="Pfam" id="PF11104">
    <property type="entry name" value="PilM_2"/>
    <property type="match status" value="2"/>
</dbReference>
<proteinExistence type="predicted"/>
<evidence type="ECO:0000313" key="2">
    <source>
        <dbReference type="Proteomes" id="UP000186029"/>
    </source>
</evidence>
<dbReference type="CDD" id="cd24049">
    <property type="entry name" value="ASKHA_NBD_PilM"/>
    <property type="match status" value="1"/>
</dbReference>
<sequence length="379" mass="41591">MSLFDFFKKKEISVVGIDIGASSIKVVQLKKHKGVAVLETYGELSLGPYFGAEIGQATNLPASKIAEALNDLLIEANVTAKKAGVSIPFSSSLISLILMPPLNPKNLSSMIPIEARKYIPVPISEVTLDWFVIPDEDFSFKGDYDSDGQISKDSVKKKEDDKKMKVLLVAIHNDILNKYNEIINGTDLAIGFFEIEIFSAIRAVVEQSITPTMVIDMGARDTKLYIVEFGIIKSSHVINSGAQNITQTLSKSLSITIPKAEEFKRKAGVIESFGDNKIIDSRDVIIPALERIFTEANRVMTQYQQKNNKNIGNVILTGGGAIMKGILSVAEKYFETNIMLSNPFSKTKSPAFLEEILKEVGPGFAVAVGLALRRLQEID</sequence>
<accession>A0A1F5EIJ6</accession>
<dbReference type="InterPro" id="IPR050696">
    <property type="entry name" value="FtsA/MreB"/>
</dbReference>
<organism evidence="1 2">
    <name type="scientific">Candidatus Campbellbacteria bacterium RIFCSPLOWO2_02_35_12</name>
    <dbReference type="NCBI Taxonomy" id="1797580"/>
    <lineage>
        <taxon>Bacteria</taxon>
        <taxon>Candidatus Campbelliibacteriota</taxon>
    </lineage>
</organism>
<dbReference type="PANTHER" id="PTHR32432:SF3">
    <property type="entry name" value="ETHANOLAMINE UTILIZATION PROTEIN EUTJ"/>
    <property type="match status" value="1"/>
</dbReference>
<reference evidence="1 2" key="1">
    <citation type="journal article" date="2016" name="Nat. Commun.">
        <title>Thousands of microbial genomes shed light on interconnected biogeochemical processes in an aquifer system.</title>
        <authorList>
            <person name="Anantharaman K."/>
            <person name="Brown C.T."/>
            <person name="Hug L.A."/>
            <person name="Sharon I."/>
            <person name="Castelle C.J."/>
            <person name="Probst A.J."/>
            <person name="Thomas B.C."/>
            <person name="Singh A."/>
            <person name="Wilkins M.J."/>
            <person name="Karaoz U."/>
            <person name="Brodie E.L."/>
            <person name="Williams K.H."/>
            <person name="Hubbard S.S."/>
            <person name="Banfield J.F."/>
        </authorList>
    </citation>
    <scope>NUCLEOTIDE SEQUENCE [LARGE SCALE GENOMIC DNA]</scope>
</reference>
<dbReference type="Proteomes" id="UP000186029">
    <property type="component" value="Unassembled WGS sequence"/>
</dbReference>
<dbReference type="EMBL" id="MFAC01000014">
    <property type="protein sequence ID" value="OGD67026.1"/>
    <property type="molecule type" value="Genomic_DNA"/>
</dbReference>
<name>A0A1F5EIJ6_9BACT</name>
<dbReference type="PANTHER" id="PTHR32432">
    <property type="entry name" value="CELL DIVISION PROTEIN FTSA-RELATED"/>
    <property type="match status" value="1"/>
</dbReference>
<dbReference type="STRING" id="1797580.A2Z61_00950"/>
<dbReference type="SUPFAM" id="SSF53067">
    <property type="entry name" value="Actin-like ATPase domain"/>
    <property type="match status" value="1"/>
</dbReference>
<dbReference type="Gene3D" id="3.30.420.40">
    <property type="match status" value="2"/>
</dbReference>
<dbReference type="Gene3D" id="3.30.1490.300">
    <property type="match status" value="1"/>
</dbReference>
<protein>
    <recommendedName>
        <fullName evidence="3">SHS2 domain-containing protein</fullName>
    </recommendedName>
</protein>
<evidence type="ECO:0000313" key="1">
    <source>
        <dbReference type="EMBL" id="OGD67026.1"/>
    </source>
</evidence>
<evidence type="ECO:0008006" key="3">
    <source>
        <dbReference type="Google" id="ProtNLM"/>
    </source>
</evidence>
<dbReference type="InterPro" id="IPR005883">
    <property type="entry name" value="PilM"/>
</dbReference>
<comment type="caution">
    <text evidence="1">The sequence shown here is derived from an EMBL/GenBank/DDBJ whole genome shotgun (WGS) entry which is preliminary data.</text>
</comment>
<dbReference type="InterPro" id="IPR043129">
    <property type="entry name" value="ATPase_NBD"/>
</dbReference>